<feature type="region of interest" description="Disordered" evidence="1">
    <location>
        <begin position="353"/>
        <end position="382"/>
    </location>
</feature>
<evidence type="ECO:0008006" key="4">
    <source>
        <dbReference type="Google" id="ProtNLM"/>
    </source>
</evidence>
<evidence type="ECO:0000256" key="1">
    <source>
        <dbReference type="SAM" id="MobiDB-lite"/>
    </source>
</evidence>
<keyword evidence="2" id="KW-1133">Transmembrane helix</keyword>
<sequence>MATRRHVDSILQPASGWVDGEAEIYDRHPSILQDERMTRWDASTTFPRQVRFITCAVLFAIGTASFMYRNMFLHETREHTILTQIRRSIVEMDAIAATATAMERHVQRLASLTQTHLDQATKVADTSLNDGNAVRPDVLWSEVDAIHADTMKHMESMLHEVVQTTLQDVLDLSAAWTANHPPTPPPSSSDVVVVEPVAIVDTPDPNNPITAAPPQTENNVTTTTNIDVAKKPTSPPIVVDHSPATSQPNTSPTRRPAGNPTHFVAFTMVGTVAIAGLFVYWMQTRGSFLQNRLAFQQGTRRLQSLVTSAHQWGLGVLGRCRASSASTWRGMLDSFMNLRDWWRRGRREVEVEDVSDDDDDISFYPQTPIPSNNPYANKPLYEDNGLPRKHISFADVESDDEEYEDDEADAPPPTRRPSHLVRTNLYENLLTPEPATARVYHDESPRRRSSRRHATTSGGRAFG</sequence>
<dbReference type="EMBL" id="KI913242">
    <property type="protein sequence ID" value="ETV65244.1"/>
    <property type="molecule type" value="Genomic_DNA"/>
</dbReference>
<feature type="transmembrane region" description="Helical" evidence="2">
    <location>
        <begin position="263"/>
        <end position="282"/>
    </location>
</feature>
<feature type="region of interest" description="Disordered" evidence="1">
    <location>
        <begin position="396"/>
        <end position="463"/>
    </location>
</feature>
<feature type="transmembrane region" description="Helical" evidence="2">
    <location>
        <begin position="50"/>
        <end position="68"/>
    </location>
</feature>
<reference evidence="3" key="1">
    <citation type="submission" date="2013-12" db="EMBL/GenBank/DDBJ databases">
        <title>The Genome Sequence of Aphanomyces astaci APO3.</title>
        <authorList>
            <consortium name="The Broad Institute Genomics Platform"/>
            <person name="Russ C."/>
            <person name="Tyler B."/>
            <person name="van West P."/>
            <person name="Dieguez-Uribeondo J."/>
            <person name="Young S.K."/>
            <person name="Zeng Q."/>
            <person name="Gargeya S."/>
            <person name="Fitzgerald M."/>
            <person name="Abouelleil A."/>
            <person name="Alvarado L."/>
            <person name="Chapman S.B."/>
            <person name="Gainer-Dewar J."/>
            <person name="Goldberg J."/>
            <person name="Griggs A."/>
            <person name="Gujja S."/>
            <person name="Hansen M."/>
            <person name="Howarth C."/>
            <person name="Imamovic A."/>
            <person name="Ireland A."/>
            <person name="Larimer J."/>
            <person name="McCowan C."/>
            <person name="Murphy C."/>
            <person name="Pearson M."/>
            <person name="Poon T.W."/>
            <person name="Priest M."/>
            <person name="Roberts A."/>
            <person name="Saif S."/>
            <person name="Shea T."/>
            <person name="Sykes S."/>
            <person name="Wortman J."/>
            <person name="Nusbaum C."/>
            <person name="Birren B."/>
        </authorList>
    </citation>
    <scope>NUCLEOTIDE SEQUENCE [LARGE SCALE GENOMIC DNA]</scope>
    <source>
        <strain evidence="3">APO3</strain>
    </source>
</reference>
<gene>
    <name evidence="3" type="ORF">H257_17964</name>
</gene>
<accession>W4FED1</accession>
<dbReference type="RefSeq" id="XP_009845245.1">
    <property type="nucleotide sequence ID" value="XM_009846943.1"/>
</dbReference>
<feature type="region of interest" description="Disordered" evidence="1">
    <location>
        <begin position="227"/>
        <end position="258"/>
    </location>
</feature>
<feature type="compositionally biased region" description="Acidic residues" evidence="1">
    <location>
        <begin position="396"/>
        <end position="409"/>
    </location>
</feature>
<name>W4FED1_APHAT</name>
<keyword evidence="2" id="KW-0472">Membrane</keyword>
<proteinExistence type="predicted"/>
<feature type="compositionally biased region" description="Polar residues" evidence="1">
    <location>
        <begin position="243"/>
        <end position="253"/>
    </location>
</feature>
<protein>
    <recommendedName>
        <fullName evidence="4">Transmembrane protein</fullName>
    </recommendedName>
</protein>
<dbReference type="OrthoDB" id="76574at2759"/>
<dbReference type="AlphaFoldDB" id="W4FED1"/>
<keyword evidence="2" id="KW-0812">Transmembrane</keyword>
<organism evidence="3">
    <name type="scientific">Aphanomyces astaci</name>
    <name type="common">Crayfish plague agent</name>
    <dbReference type="NCBI Taxonomy" id="112090"/>
    <lineage>
        <taxon>Eukaryota</taxon>
        <taxon>Sar</taxon>
        <taxon>Stramenopiles</taxon>
        <taxon>Oomycota</taxon>
        <taxon>Saprolegniomycetes</taxon>
        <taxon>Saprolegniales</taxon>
        <taxon>Verrucalvaceae</taxon>
        <taxon>Aphanomyces</taxon>
    </lineage>
</organism>
<evidence type="ECO:0000256" key="2">
    <source>
        <dbReference type="SAM" id="Phobius"/>
    </source>
</evidence>
<dbReference type="VEuPathDB" id="FungiDB:H257_17964"/>
<dbReference type="GeneID" id="20819960"/>
<evidence type="ECO:0000313" key="3">
    <source>
        <dbReference type="EMBL" id="ETV65244.1"/>
    </source>
</evidence>